<comment type="similarity">
    <text evidence="1">Belongs to the pyrroline-5-carboxylate reductase family.</text>
</comment>
<evidence type="ECO:0000259" key="5">
    <source>
        <dbReference type="Pfam" id="PF14748"/>
    </source>
</evidence>
<accession>A0ABU8PKH9</accession>
<evidence type="ECO:0000313" key="6">
    <source>
        <dbReference type="EMBL" id="MEJ5022763.1"/>
    </source>
</evidence>
<keyword evidence="3" id="KW-0560">Oxidoreductase</keyword>
<dbReference type="EMBL" id="JBBGZH010000002">
    <property type="protein sequence ID" value="MEJ5022763.1"/>
    <property type="molecule type" value="Genomic_DNA"/>
</dbReference>
<dbReference type="InterPro" id="IPR036291">
    <property type="entry name" value="NAD(P)-bd_dom_sf"/>
</dbReference>
<protein>
    <submittedName>
        <fullName evidence="6">Pyrroline-5-carboxylate reductase dimerization domain-containing protein</fullName>
    </submittedName>
</protein>
<dbReference type="Pfam" id="PF14748">
    <property type="entry name" value="P5CR_dimer"/>
    <property type="match status" value="1"/>
</dbReference>
<dbReference type="PANTHER" id="PTHR11645">
    <property type="entry name" value="PYRROLINE-5-CARBOXYLATE REDUCTASE"/>
    <property type="match status" value="1"/>
</dbReference>
<name>A0ABU8PKH9_9HYPH</name>
<dbReference type="PANTHER" id="PTHR11645:SF0">
    <property type="entry name" value="PYRROLINE-5-CARBOXYLATE REDUCTASE 3"/>
    <property type="match status" value="1"/>
</dbReference>
<dbReference type="SUPFAM" id="SSF48179">
    <property type="entry name" value="6-phosphogluconate dehydrogenase C-terminal domain-like"/>
    <property type="match status" value="1"/>
</dbReference>
<keyword evidence="7" id="KW-1185">Reference proteome</keyword>
<proteinExistence type="inferred from homology"/>
<evidence type="ECO:0000259" key="4">
    <source>
        <dbReference type="Pfam" id="PF03807"/>
    </source>
</evidence>
<keyword evidence="2" id="KW-0521">NADP</keyword>
<dbReference type="InterPro" id="IPR000304">
    <property type="entry name" value="Pyrroline-COOH_reductase"/>
</dbReference>
<sequence>MSSSLRIGIVGGAGWLGSAIAGAIIDAKVLKPKDLTLSYRSKPSTLFPNAKWTMDNEELASRSDVLILSVRPGDWDQLHLNAQGKLVISVMPGIRVDELRLRHNTARVVRCMPNAATAVQMSYTPWFTSSAVSPPDRTLTRLILGTCGLEDEVHNEYDLDYFTGLSGAGPAFPAMLGSLMIDEAVAHGISSRLAERAVKAVLIGTGRLLDRTAASPKDMIESFINYRGTTEAAIKAMLVADIDLIIAKGLSAAYFKSLSREATSEN</sequence>
<gene>
    <name evidence="6" type="ORF">WH297_23905</name>
</gene>
<dbReference type="Proteomes" id="UP001375812">
    <property type="component" value="Unassembled WGS sequence"/>
</dbReference>
<comment type="caution">
    <text evidence="6">The sequence shown here is derived from an EMBL/GenBank/DDBJ whole genome shotgun (WGS) entry which is preliminary data.</text>
</comment>
<dbReference type="PIRSF" id="PIRSF000193">
    <property type="entry name" value="Pyrrol-5-carb_rd"/>
    <property type="match status" value="1"/>
</dbReference>
<dbReference type="InterPro" id="IPR029036">
    <property type="entry name" value="P5CR_dimer"/>
</dbReference>
<dbReference type="InterPro" id="IPR008927">
    <property type="entry name" value="6-PGluconate_DH-like_C_sf"/>
</dbReference>
<dbReference type="RefSeq" id="WP_105545060.1">
    <property type="nucleotide sequence ID" value="NZ_JBBGZH010000002.1"/>
</dbReference>
<dbReference type="Pfam" id="PF03807">
    <property type="entry name" value="F420_oxidored"/>
    <property type="match status" value="1"/>
</dbReference>
<dbReference type="Gene3D" id="1.10.3730.10">
    <property type="entry name" value="ProC C-terminal domain-like"/>
    <property type="match status" value="1"/>
</dbReference>
<evidence type="ECO:0000256" key="3">
    <source>
        <dbReference type="ARBA" id="ARBA00023002"/>
    </source>
</evidence>
<dbReference type="InterPro" id="IPR028939">
    <property type="entry name" value="P5C_Rdtase_cat_N"/>
</dbReference>
<evidence type="ECO:0000256" key="1">
    <source>
        <dbReference type="ARBA" id="ARBA00005525"/>
    </source>
</evidence>
<dbReference type="Gene3D" id="3.40.50.720">
    <property type="entry name" value="NAD(P)-binding Rossmann-like Domain"/>
    <property type="match status" value="1"/>
</dbReference>
<reference evidence="6 7" key="1">
    <citation type="submission" date="2023-12" db="EMBL/GenBank/DDBJ databases">
        <title>Gut-associated functions are favored during microbiome assembly across C. elegans life.</title>
        <authorList>
            <person name="Zimmermann J."/>
        </authorList>
    </citation>
    <scope>NUCLEOTIDE SEQUENCE [LARGE SCALE GENOMIC DNA]</scope>
    <source>
        <strain evidence="6 7">MYb71</strain>
    </source>
</reference>
<feature type="domain" description="Pyrroline-5-carboxylate reductase dimerisation" evidence="5">
    <location>
        <begin position="156"/>
        <end position="256"/>
    </location>
</feature>
<evidence type="ECO:0000313" key="7">
    <source>
        <dbReference type="Proteomes" id="UP001375812"/>
    </source>
</evidence>
<feature type="domain" description="Pyrroline-5-carboxylate reductase catalytic N-terminal" evidence="4">
    <location>
        <begin position="6"/>
        <end position="92"/>
    </location>
</feature>
<evidence type="ECO:0000256" key="2">
    <source>
        <dbReference type="ARBA" id="ARBA00022857"/>
    </source>
</evidence>
<dbReference type="SUPFAM" id="SSF51735">
    <property type="entry name" value="NAD(P)-binding Rossmann-fold domains"/>
    <property type="match status" value="1"/>
</dbReference>
<organism evidence="6 7">
    <name type="scientific">Ochrobactrum vermis</name>
    <dbReference type="NCBI Taxonomy" id="1827297"/>
    <lineage>
        <taxon>Bacteria</taxon>
        <taxon>Pseudomonadati</taxon>
        <taxon>Pseudomonadota</taxon>
        <taxon>Alphaproteobacteria</taxon>
        <taxon>Hyphomicrobiales</taxon>
        <taxon>Brucellaceae</taxon>
        <taxon>Brucella/Ochrobactrum group</taxon>
        <taxon>Ochrobactrum</taxon>
    </lineage>
</organism>